<dbReference type="InterPro" id="IPR044399">
    <property type="entry name" value="Mb-like_M"/>
</dbReference>
<dbReference type="InterPro" id="IPR050532">
    <property type="entry name" value="Globin-like_OT"/>
</dbReference>
<keyword evidence="4" id="KW-0479">Metal-binding</keyword>
<protein>
    <recommendedName>
        <fullName evidence="7">Globin domain-containing protein</fullName>
    </recommendedName>
</protein>
<organism evidence="8">
    <name type="scientific">Craspedostauros australis</name>
    <dbReference type="NCBI Taxonomy" id="1486917"/>
    <lineage>
        <taxon>Eukaryota</taxon>
        <taxon>Sar</taxon>
        <taxon>Stramenopiles</taxon>
        <taxon>Ochrophyta</taxon>
        <taxon>Bacillariophyta</taxon>
        <taxon>Bacillariophyceae</taxon>
        <taxon>Bacillariophycidae</taxon>
        <taxon>Naviculales</taxon>
        <taxon>Naviculaceae</taxon>
        <taxon>Craspedostauros</taxon>
    </lineage>
</organism>
<evidence type="ECO:0000313" key="8">
    <source>
        <dbReference type="EMBL" id="CAD8336172.1"/>
    </source>
</evidence>
<dbReference type="InterPro" id="IPR009050">
    <property type="entry name" value="Globin-like_sf"/>
</dbReference>
<dbReference type="CDD" id="cd01040">
    <property type="entry name" value="Mb-like"/>
    <property type="match status" value="1"/>
</dbReference>
<dbReference type="PANTHER" id="PTHR46458:SF1">
    <property type="entry name" value="GEO09476P1"/>
    <property type="match status" value="1"/>
</dbReference>
<accession>A0A7R9WWH6</accession>
<evidence type="ECO:0000256" key="4">
    <source>
        <dbReference type="ARBA" id="ARBA00022723"/>
    </source>
</evidence>
<keyword evidence="1 6" id="KW-0813">Transport</keyword>
<name>A0A7R9WWH6_9STRA</name>
<evidence type="ECO:0000256" key="6">
    <source>
        <dbReference type="RuleBase" id="RU000356"/>
    </source>
</evidence>
<dbReference type="GO" id="GO:0020037">
    <property type="term" value="F:heme binding"/>
    <property type="evidence" value="ECO:0007669"/>
    <property type="project" value="InterPro"/>
</dbReference>
<keyword evidence="5" id="KW-0408">Iron</keyword>
<evidence type="ECO:0000256" key="5">
    <source>
        <dbReference type="ARBA" id="ARBA00023004"/>
    </source>
</evidence>
<dbReference type="PROSITE" id="PS01033">
    <property type="entry name" value="GLOBIN"/>
    <property type="match status" value="1"/>
</dbReference>
<comment type="similarity">
    <text evidence="6">Belongs to the globin family.</text>
</comment>
<dbReference type="GO" id="GO:0019825">
    <property type="term" value="F:oxygen binding"/>
    <property type="evidence" value="ECO:0007669"/>
    <property type="project" value="InterPro"/>
</dbReference>
<dbReference type="InterPro" id="IPR012292">
    <property type="entry name" value="Globin/Proto"/>
</dbReference>
<dbReference type="GO" id="GO:0046872">
    <property type="term" value="F:metal ion binding"/>
    <property type="evidence" value="ECO:0007669"/>
    <property type="project" value="UniProtKB-KW"/>
</dbReference>
<keyword evidence="3 6" id="KW-0561">Oxygen transport</keyword>
<dbReference type="InterPro" id="IPR000971">
    <property type="entry name" value="Globin"/>
</dbReference>
<dbReference type="GO" id="GO:0005344">
    <property type="term" value="F:oxygen carrier activity"/>
    <property type="evidence" value="ECO:0007669"/>
    <property type="project" value="UniProtKB-KW"/>
</dbReference>
<gene>
    <name evidence="8" type="ORF">CAUS1442_LOCUS8300</name>
</gene>
<dbReference type="AlphaFoldDB" id="A0A7R9WWH6"/>
<dbReference type="SUPFAM" id="SSF46458">
    <property type="entry name" value="Globin-like"/>
    <property type="match status" value="1"/>
</dbReference>
<evidence type="ECO:0000256" key="3">
    <source>
        <dbReference type="ARBA" id="ARBA00022621"/>
    </source>
</evidence>
<dbReference type="EMBL" id="HBEF01013223">
    <property type="protein sequence ID" value="CAD8336172.1"/>
    <property type="molecule type" value="Transcribed_RNA"/>
</dbReference>
<feature type="domain" description="Globin" evidence="7">
    <location>
        <begin position="4"/>
        <end position="156"/>
    </location>
</feature>
<keyword evidence="2 6" id="KW-0349">Heme</keyword>
<evidence type="ECO:0000256" key="1">
    <source>
        <dbReference type="ARBA" id="ARBA00022448"/>
    </source>
</evidence>
<proteinExistence type="inferred from homology"/>
<dbReference type="Pfam" id="PF00042">
    <property type="entry name" value="Globin"/>
    <property type="match status" value="1"/>
</dbReference>
<dbReference type="PANTHER" id="PTHR46458">
    <property type="entry name" value="BLR2807 PROTEIN"/>
    <property type="match status" value="1"/>
</dbReference>
<reference evidence="8" key="1">
    <citation type="submission" date="2021-01" db="EMBL/GenBank/DDBJ databases">
        <authorList>
            <person name="Corre E."/>
            <person name="Pelletier E."/>
            <person name="Niang G."/>
            <person name="Scheremetjew M."/>
            <person name="Finn R."/>
            <person name="Kale V."/>
            <person name="Holt S."/>
            <person name="Cochrane G."/>
            <person name="Meng A."/>
            <person name="Brown T."/>
            <person name="Cohen L."/>
        </authorList>
    </citation>
    <scope>NUCLEOTIDE SEQUENCE</scope>
    <source>
        <strain evidence="8">CCMP3328</strain>
    </source>
</reference>
<sequence length="159" mass="18238">MVADMSYTTVSSVIDSWEDIRRIPNYEEQTGVLLFQKLFELEPESKVIFGFQRDANVNEELSKSARFVKHARYFIQMIDKALGMLGPDIELLTEILLDLGKKHMGYGVKPEYFPSMGRALIHAVKASLGDKFTEEMKDSWLEVFSALSYDMIRAQKMKG</sequence>
<dbReference type="Gene3D" id="1.10.490.10">
    <property type="entry name" value="Globins"/>
    <property type="match status" value="1"/>
</dbReference>
<evidence type="ECO:0000256" key="2">
    <source>
        <dbReference type="ARBA" id="ARBA00022617"/>
    </source>
</evidence>
<evidence type="ECO:0000259" key="7">
    <source>
        <dbReference type="PROSITE" id="PS01033"/>
    </source>
</evidence>